<dbReference type="PRINTS" id="PR00260">
    <property type="entry name" value="CHEMTRNSDUCR"/>
</dbReference>
<keyword evidence="4 6" id="KW-0807">Transducer</keyword>
<dbReference type="FunFam" id="1.10.287.950:FF:000001">
    <property type="entry name" value="Methyl-accepting chemotaxis sensory transducer"/>
    <property type="match status" value="1"/>
</dbReference>
<dbReference type="SMART" id="SM00283">
    <property type="entry name" value="MA"/>
    <property type="match status" value="1"/>
</dbReference>
<feature type="transmembrane region" description="Helical" evidence="8">
    <location>
        <begin position="191"/>
        <end position="216"/>
    </location>
</feature>
<feature type="coiled-coil region" evidence="7">
    <location>
        <begin position="79"/>
        <end position="173"/>
    </location>
</feature>
<evidence type="ECO:0000259" key="10">
    <source>
        <dbReference type="PROSITE" id="PS50885"/>
    </source>
</evidence>
<evidence type="ECO:0000256" key="3">
    <source>
        <dbReference type="ARBA" id="ARBA00023136"/>
    </source>
</evidence>
<gene>
    <name evidence="11" type="ORF">A8F95_10570</name>
</gene>
<dbReference type="SMART" id="SM00304">
    <property type="entry name" value="HAMP"/>
    <property type="match status" value="1"/>
</dbReference>
<evidence type="ECO:0000256" key="4">
    <source>
        <dbReference type="ARBA" id="ARBA00023224"/>
    </source>
</evidence>
<dbReference type="AlphaFoldDB" id="A0A1B9AMP2"/>
<dbReference type="Gene3D" id="1.10.287.950">
    <property type="entry name" value="Methyl-accepting chemotaxis protein"/>
    <property type="match status" value="1"/>
</dbReference>
<dbReference type="GO" id="GO:0005886">
    <property type="term" value="C:plasma membrane"/>
    <property type="evidence" value="ECO:0007669"/>
    <property type="project" value="UniProtKB-SubCell"/>
</dbReference>
<dbReference type="Pfam" id="PF00015">
    <property type="entry name" value="MCPsignal"/>
    <property type="match status" value="1"/>
</dbReference>
<feature type="transmembrane region" description="Helical" evidence="8">
    <location>
        <begin position="12"/>
        <end position="33"/>
    </location>
</feature>
<proteinExistence type="inferred from homology"/>
<dbReference type="InterPro" id="IPR004090">
    <property type="entry name" value="Chemotax_Me-accpt_rcpt"/>
</dbReference>
<evidence type="ECO:0000256" key="2">
    <source>
        <dbReference type="ARBA" id="ARBA00022475"/>
    </source>
</evidence>
<evidence type="ECO:0000313" key="11">
    <source>
        <dbReference type="EMBL" id="OCA85119.1"/>
    </source>
</evidence>
<reference evidence="12" key="1">
    <citation type="submission" date="2016-05" db="EMBL/GenBank/DDBJ databases">
        <authorList>
            <person name="Liu B."/>
            <person name="Wang J."/>
            <person name="Zhu Y."/>
            <person name="Liu G."/>
            <person name="Chen Q."/>
            <person name="Chen Z."/>
            <person name="Lan J."/>
            <person name="Che J."/>
            <person name="Ge C."/>
            <person name="Shi H."/>
            <person name="Pan Z."/>
            <person name="Liu X."/>
        </authorList>
    </citation>
    <scope>NUCLEOTIDE SEQUENCE [LARGE SCALE GENOMIC DNA]</scope>
    <source>
        <strain evidence="12">FJAT-27215</strain>
    </source>
</reference>
<dbReference type="PANTHER" id="PTHR32089">
    <property type="entry name" value="METHYL-ACCEPTING CHEMOTAXIS PROTEIN MCPB"/>
    <property type="match status" value="1"/>
</dbReference>
<comment type="similarity">
    <text evidence="5">Belongs to the methyl-accepting chemotaxis (MCP) protein family.</text>
</comment>
<dbReference type="Pfam" id="PF00672">
    <property type="entry name" value="HAMP"/>
    <property type="match status" value="1"/>
</dbReference>
<comment type="caution">
    <text evidence="11">The sequence shown here is derived from an EMBL/GenBank/DDBJ whole genome shotgun (WGS) entry which is preliminary data.</text>
</comment>
<sequence length="528" mass="57464">MSWLKNAHIAKKIITLITTSLLFIIAVGGFGYYNMSQMADRSNTLYQDRLLPIKWINDLRAQTRANEALVKEYILVKDQQKEQAILDEIQKRYKNIENDLSLYKKTNLMDYETERLPQIDEELKQIQEKRQQLYALKAKSGPDAAFRYYEQNLKQLLNDLNVTLQELADYNASSAEKLVNEINSKEKTTSIFMVIVILASAVIALMLGLTISRIITAPMKDMVEKMAKAKEGDLAVQSDYQSKDEIGELVQSFNQMIAGMRTAIAEVNESASNLAANAEEISASTEEVATGTQQQAHDAGTSADMVTEMATAVQAVSRNTEDAANLSEKTLEAAQAGEKVINETITGMEQINASIQDLADKSVQIGEIIEVIDDIAEQTNLLALNAAIEAARAGEAGKGFAVVADEVRKLAERSGTATKEISELIVTIQENTKRSVEAVDSGNGKAIQAGETFGTILSLVKENASKVIEIASASEEQAAQAQEVLLSVQNIAAVSEEAAASVQETASTAADLASMAESLNHLAAKFKI</sequence>
<keyword evidence="8" id="KW-0812">Transmembrane</keyword>
<dbReference type="SUPFAM" id="SSF58104">
    <property type="entry name" value="Methyl-accepting chemotaxis protein (MCP) signaling domain"/>
    <property type="match status" value="1"/>
</dbReference>
<dbReference type="Pfam" id="PF12729">
    <property type="entry name" value="4HB_MCP_1"/>
    <property type="match status" value="1"/>
</dbReference>
<accession>A0A1B9AMP2</accession>
<protein>
    <recommendedName>
        <fullName evidence="13">Chemotaxis protein</fullName>
    </recommendedName>
</protein>
<dbReference type="GO" id="GO:0004888">
    <property type="term" value="F:transmembrane signaling receptor activity"/>
    <property type="evidence" value="ECO:0007669"/>
    <property type="project" value="InterPro"/>
</dbReference>
<evidence type="ECO:0000259" key="9">
    <source>
        <dbReference type="PROSITE" id="PS50111"/>
    </source>
</evidence>
<dbReference type="InterPro" id="IPR003660">
    <property type="entry name" value="HAMP_dom"/>
</dbReference>
<dbReference type="PROSITE" id="PS50111">
    <property type="entry name" value="CHEMOTAXIS_TRANSDUC_2"/>
    <property type="match status" value="1"/>
</dbReference>
<evidence type="ECO:0000256" key="7">
    <source>
        <dbReference type="SAM" id="Coils"/>
    </source>
</evidence>
<evidence type="ECO:0000256" key="5">
    <source>
        <dbReference type="ARBA" id="ARBA00029447"/>
    </source>
</evidence>
<dbReference type="GO" id="GO:0006935">
    <property type="term" value="P:chemotaxis"/>
    <property type="evidence" value="ECO:0007669"/>
    <property type="project" value="InterPro"/>
</dbReference>
<dbReference type="GO" id="GO:0007165">
    <property type="term" value="P:signal transduction"/>
    <property type="evidence" value="ECO:0007669"/>
    <property type="project" value="UniProtKB-KW"/>
</dbReference>
<dbReference type="CDD" id="cd06225">
    <property type="entry name" value="HAMP"/>
    <property type="match status" value="1"/>
</dbReference>
<keyword evidence="7" id="KW-0175">Coiled coil</keyword>
<dbReference type="PROSITE" id="PS50885">
    <property type="entry name" value="HAMP"/>
    <property type="match status" value="1"/>
</dbReference>
<feature type="domain" description="Methyl-accepting transducer" evidence="9">
    <location>
        <begin position="270"/>
        <end position="513"/>
    </location>
</feature>
<dbReference type="CDD" id="cd11386">
    <property type="entry name" value="MCP_signal"/>
    <property type="match status" value="1"/>
</dbReference>
<evidence type="ECO:0000313" key="12">
    <source>
        <dbReference type="Proteomes" id="UP000092578"/>
    </source>
</evidence>
<evidence type="ECO:0000256" key="6">
    <source>
        <dbReference type="PROSITE-ProRule" id="PRU00284"/>
    </source>
</evidence>
<keyword evidence="3 8" id="KW-0472">Membrane</keyword>
<dbReference type="RefSeq" id="WP_065411085.1">
    <property type="nucleotide sequence ID" value="NZ_MAYT01000027.1"/>
</dbReference>
<keyword evidence="2" id="KW-1003">Cell membrane</keyword>
<evidence type="ECO:0008006" key="13">
    <source>
        <dbReference type="Google" id="ProtNLM"/>
    </source>
</evidence>
<dbReference type="InterPro" id="IPR004089">
    <property type="entry name" value="MCPsignal_dom"/>
</dbReference>
<organism evidence="11 12">
    <name type="scientific">Pseudobacillus wudalianchiensis</name>
    <dbReference type="NCBI Taxonomy" id="1743143"/>
    <lineage>
        <taxon>Bacteria</taxon>
        <taxon>Bacillati</taxon>
        <taxon>Bacillota</taxon>
        <taxon>Bacilli</taxon>
        <taxon>Bacillales</taxon>
        <taxon>Bacillaceae</taxon>
        <taxon>Pseudobacillus</taxon>
    </lineage>
</organism>
<keyword evidence="8" id="KW-1133">Transmembrane helix</keyword>
<dbReference type="InterPro" id="IPR024478">
    <property type="entry name" value="HlyB_4HB_MCP"/>
</dbReference>
<evidence type="ECO:0000256" key="8">
    <source>
        <dbReference type="SAM" id="Phobius"/>
    </source>
</evidence>
<name>A0A1B9AMP2_9BACI</name>
<comment type="subcellular location">
    <subcellularLocation>
        <location evidence="1">Cell membrane</location>
    </subcellularLocation>
</comment>
<feature type="domain" description="HAMP" evidence="10">
    <location>
        <begin position="213"/>
        <end position="265"/>
    </location>
</feature>
<keyword evidence="12" id="KW-1185">Reference proteome</keyword>
<dbReference type="EMBL" id="MAYT01000027">
    <property type="protein sequence ID" value="OCA85119.1"/>
    <property type="molecule type" value="Genomic_DNA"/>
</dbReference>
<dbReference type="Proteomes" id="UP000092578">
    <property type="component" value="Unassembled WGS sequence"/>
</dbReference>
<evidence type="ECO:0000256" key="1">
    <source>
        <dbReference type="ARBA" id="ARBA00004236"/>
    </source>
</evidence>
<dbReference type="PANTHER" id="PTHR32089:SF112">
    <property type="entry name" value="LYSOZYME-LIKE PROTEIN-RELATED"/>
    <property type="match status" value="1"/>
</dbReference>